<dbReference type="GO" id="GO:0003924">
    <property type="term" value="F:GTPase activity"/>
    <property type="evidence" value="ECO:0007669"/>
    <property type="project" value="InterPro"/>
</dbReference>
<sequence>VGGEIDPLGVGVRELVSAMNELEKLGLSKLDIPLAKCIVCGDQSAGKSSVIEAISGINVPRAGGTCTRCPMFIRLECSAETEAAWQAKVCLRKTYDFYGEHSRAGRDSKFFPWVPNDSLSPERDFATTNNRADLKTLIYRAQLAILNPGQNPMSYVPGSTDEIVSDHCQIEFSPNTVCIYISAPGLPNLSFYDLPGIITQVQDRSKRYLTKLVKELVAEYVEDPNALVLLACSLEVDIQVSSAASIADEKGAAGRCVGVLTKPDRLPSHSRVDELRNVLNGQAYALGHGYFVVKQPGQDGIERGITHREARIEEEKFFDRQEPWSTTFSAHRHQFGTRNLQTALSKKLAAQTLQILPQIKSQIDKHIESVELELNKIPKPPTQDVTGIVRDTLRTFTESVRKEVLRDTNCNTWRLTWDRLRKGFSQELESLRPILQTKGLQDYGLYKPAGPETIDLLSDDEDISIPQPVFTPTPKKRKLASPSATPSKASIYVSSKASPANKKAPHRSELAIRYNLDETRGQLYEMSSAKLSRQVNPKAVEHLMLQSLINWSIPLKSFFDNLERDLRGRLQQLLDQSFAKWRTTELYRASSEIVQKFLDVHFGVQRLKMAPDALKDELEGPYVFDLRHFDFHMTSITEAYKKARFFARMNIYFDELQGETGKELSTKEREAQAMKEPVKSLLSRDPYDREVDVIAQVRAYYELASIRFQESICMRIESQLFNTLGTDLFDELKGGLQITDEKGEFHERCVQLLAEDPEREVRRVKLEGRKAALLAGQKCLLDLDQKYHDRSTPHTANGTFMSGFDTFGNGSAYAHEDTEMDCA</sequence>
<dbReference type="SMART" id="SM00053">
    <property type="entry name" value="DYNc"/>
    <property type="match status" value="1"/>
</dbReference>
<dbReference type="GO" id="GO:0005886">
    <property type="term" value="C:plasma membrane"/>
    <property type="evidence" value="ECO:0007669"/>
    <property type="project" value="TreeGrafter"/>
</dbReference>
<accession>A0A6A6EQG2</accession>
<gene>
    <name evidence="5" type="ORF">K469DRAFT_551652</name>
</gene>
<dbReference type="Gene3D" id="1.20.120.1240">
    <property type="entry name" value="Dynamin, middle domain"/>
    <property type="match status" value="1"/>
</dbReference>
<dbReference type="InterPro" id="IPR045063">
    <property type="entry name" value="Dynamin_N"/>
</dbReference>
<dbReference type="Proteomes" id="UP000800200">
    <property type="component" value="Unassembled WGS sequence"/>
</dbReference>
<dbReference type="InterPro" id="IPR022812">
    <property type="entry name" value="Dynamin"/>
</dbReference>
<keyword evidence="5" id="KW-0378">Hydrolase</keyword>
<dbReference type="Gene3D" id="3.40.50.300">
    <property type="entry name" value="P-loop containing nucleotide triphosphate hydrolases"/>
    <property type="match status" value="1"/>
</dbReference>
<evidence type="ECO:0000256" key="1">
    <source>
        <dbReference type="ARBA" id="ARBA00022741"/>
    </source>
</evidence>
<dbReference type="GO" id="GO:0005874">
    <property type="term" value="C:microtubule"/>
    <property type="evidence" value="ECO:0007669"/>
    <property type="project" value="TreeGrafter"/>
</dbReference>
<evidence type="ECO:0000256" key="2">
    <source>
        <dbReference type="ARBA" id="ARBA00023134"/>
    </source>
</evidence>
<dbReference type="InterPro" id="IPR000375">
    <property type="entry name" value="Dynamin_stalk"/>
</dbReference>
<dbReference type="PANTHER" id="PTHR11566:SF131">
    <property type="entry name" value="GTPASE, PUTATIVE (AFU_ORTHOLOGUE AFUA_6G07630)-RELATED"/>
    <property type="match status" value="1"/>
</dbReference>
<dbReference type="EMBL" id="ML994614">
    <property type="protein sequence ID" value="KAF2192948.1"/>
    <property type="molecule type" value="Genomic_DNA"/>
</dbReference>
<dbReference type="GO" id="GO:0005737">
    <property type="term" value="C:cytoplasm"/>
    <property type="evidence" value="ECO:0007669"/>
    <property type="project" value="TreeGrafter"/>
</dbReference>
<organism evidence="5 6">
    <name type="scientific">Zopfia rhizophila CBS 207.26</name>
    <dbReference type="NCBI Taxonomy" id="1314779"/>
    <lineage>
        <taxon>Eukaryota</taxon>
        <taxon>Fungi</taxon>
        <taxon>Dikarya</taxon>
        <taxon>Ascomycota</taxon>
        <taxon>Pezizomycotina</taxon>
        <taxon>Dothideomycetes</taxon>
        <taxon>Dothideomycetes incertae sedis</taxon>
        <taxon>Zopfiaceae</taxon>
        <taxon>Zopfia</taxon>
    </lineage>
</organism>
<evidence type="ECO:0000313" key="5">
    <source>
        <dbReference type="EMBL" id="KAF2192948.1"/>
    </source>
</evidence>
<dbReference type="GO" id="GO:0005525">
    <property type="term" value="F:GTP binding"/>
    <property type="evidence" value="ECO:0007669"/>
    <property type="project" value="InterPro"/>
</dbReference>
<keyword evidence="2" id="KW-0342">GTP-binding</keyword>
<dbReference type="Pfam" id="PF00350">
    <property type="entry name" value="Dynamin_N"/>
    <property type="match status" value="1"/>
</dbReference>
<dbReference type="GO" id="GO:0008017">
    <property type="term" value="F:microtubule binding"/>
    <property type="evidence" value="ECO:0007669"/>
    <property type="project" value="TreeGrafter"/>
</dbReference>
<evidence type="ECO:0000256" key="3">
    <source>
        <dbReference type="SAM" id="MobiDB-lite"/>
    </source>
</evidence>
<dbReference type="OrthoDB" id="5061070at2759"/>
<dbReference type="SUPFAM" id="SSF52540">
    <property type="entry name" value="P-loop containing nucleoside triphosphate hydrolases"/>
    <property type="match status" value="1"/>
</dbReference>
<reference evidence="5" key="1">
    <citation type="journal article" date="2020" name="Stud. Mycol.">
        <title>101 Dothideomycetes genomes: a test case for predicting lifestyles and emergence of pathogens.</title>
        <authorList>
            <person name="Haridas S."/>
            <person name="Albert R."/>
            <person name="Binder M."/>
            <person name="Bloem J."/>
            <person name="Labutti K."/>
            <person name="Salamov A."/>
            <person name="Andreopoulos B."/>
            <person name="Baker S."/>
            <person name="Barry K."/>
            <person name="Bills G."/>
            <person name="Bluhm B."/>
            <person name="Cannon C."/>
            <person name="Castanera R."/>
            <person name="Culley D."/>
            <person name="Daum C."/>
            <person name="Ezra D."/>
            <person name="Gonzalez J."/>
            <person name="Henrissat B."/>
            <person name="Kuo A."/>
            <person name="Liang C."/>
            <person name="Lipzen A."/>
            <person name="Lutzoni F."/>
            <person name="Magnuson J."/>
            <person name="Mondo S."/>
            <person name="Nolan M."/>
            <person name="Ohm R."/>
            <person name="Pangilinan J."/>
            <person name="Park H.-J."/>
            <person name="Ramirez L."/>
            <person name="Alfaro M."/>
            <person name="Sun H."/>
            <person name="Tritt A."/>
            <person name="Yoshinaga Y."/>
            <person name="Zwiers L.-H."/>
            <person name="Turgeon B."/>
            <person name="Goodwin S."/>
            <person name="Spatafora J."/>
            <person name="Crous P."/>
            <person name="Grigoriev I."/>
        </authorList>
    </citation>
    <scope>NUCLEOTIDE SEQUENCE</scope>
    <source>
        <strain evidence="5">CBS 207.26</strain>
    </source>
</reference>
<dbReference type="InterPro" id="IPR027417">
    <property type="entry name" value="P-loop_NTPase"/>
</dbReference>
<name>A0A6A6EQG2_9PEZI</name>
<dbReference type="PRINTS" id="PR00195">
    <property type="entry name" value="DYNAMIN"/>
</dbReference>
<feature type="non-terminal residue" evidence="5">
    <location>
        <position position="1"/>
    </location>
</feature>
<dbReference type="CDD" id="cd08771">
    <property type="entry name" value="DLP_1"/>
    <property type="match status" value="1"/>
</dbReference>
<dbReference type="InterPro" id="IPR020850">
    <property type="entry name" value="GED_dom"/>
</dbReference>
<proteinExistence type="predicted"/>
<feature type="domain" description="GED" evidence="4">
    <location>
        <begin position="690"/>
        <end position="788"/>
    </location>
</feature>
<protein>
    <submittedName>
        <fullName evidence="5">P-loop containing nucleoside triphosphate hydrolase protein</fullName>
    </submittedName>
</protein>
<dbReference type="Pfam" id="PF01031">
    <property type="entry name" value="Dynamin_M"/>
    <property type="match status" value="1"/>
</dbReference>
<dbReference type="AlphaFoldDB" id="A0A6A6EQG2"/>
<dbReference type="PANTHER" id="PTHR11566">
    <property type="entry name" value="DYNAMIN"/>
    <property type="match status" value="1"/>
</dbReference>
<keyword evidence="1" id="KW-0547">Nucleotide-binding</keyword>
<evidence type="ECO:0000313" key="6">
    <source>
        <dbReference type="Proteomes" id="UP000800200"/>
    </source>
</evidence>
<evidence type="ECO:0000259" key="4">
    <source>
        <dbReference type="PROSITE" id="PS51388"/>
    </source>
</evidence>
<dbReference type="GO" id="GO:0031623">
    <property type="term" value="P:receptor internalization"/>
    <property type="evidence" value="ECO:0007669"/>
    <property type="project" value="TreeGrafter"/>
</dbReference>
<dbReference type="InterPro" id="IPR001401">
    <property type="entry name" value="Dynamin_GTPase"/>
</dbReference>
<feature type="region of interest" description="Disordered" evidence="3">
    <location>
        <begin position="465"/>
        <end position="484"/>
    </location>
</feature>
<dbReference type="PROSITE" id="PS51388">
    <property type="entry name" value="GED"/>
    <property type="match status" value="1"/>
</dbReference>
<keyword evidence="6" id="KW-1185">Reference proteome</keyword>